<keyword evidence="2" id="KW-1185">Reference proteome</keyword>
<dbReference type="KEGG" id="tes:BW730_14225"/>
<dbReference type="AlphaFoldDB" id="A0A1Q2CQW2"/>
<dbReference type="Proteomes" id="UP000188145">
    <property type="component" value="Chromosome"/>
</dbReference>
<sequence length="422" mass="45698">MGLWATADSAELARTTSVLDTLGYIDSDVTRQPASLAGELVKRNMYTVNATNLRYLTGLEGDNSLALDRVTTAQRAFIYENIAQYVGELRLCTGCYSISADAAVASIMNDISTLASAEPSGDDLDLLVSRLPTSIGLELSDLETMWWQAALHHGRVSVSWPGLAAYFRQFGELQAWEGLLATIEPHAVPLPTSGVTVPADLLIALLQLEGVDPTRKFGLLARSGTALDLGVIPSALDGLLPAMVAEGLIPDRQDVYARLKGQSIELQELIEVSADITDYLDPEVLDDEDFDAISSSNRRDLMEILLSAAKTRETIPPSSAERLLTYLEERNESVDSTTLLVVGRSLTHRNDLAPVIPALAINHSDSELLDLLAILHGQLEGIGRTPIKVDPGHLPLVTFLRDRRLVTSRSLVGGRVSVKPRA</sequence>
<dbReference type="STRING" id="1332264.BW730_14225"/>
<evidence type="ECO:0000313" key="1">
    <source>
        <dbReference type="EMBL" id="AQP48492.1"/>
    </source>
</evidence>
<accession>A0A1Q2CQW2</accession>
<protein>
    <submittedName>
        <fullName evidence="1">Uncharacterized protein</fullName>
    </submittedName>
</protein>
<gene>
    <name evidence="1" type="ORF">BW730_14225</name>
</gene>
<organism evidence="1 2">
    <name type="scientific">Tessaracoccus aquimaris</name>
    <dbReference type="NCBI Taxonomy" id="1332264"/>
    <lineage>
        <taxon>Bacteria</taxon>
        <taxon>Bacillati</taxon>
        <taxon>Actinomycetota</taxon>
        <taxon>Actinomycetes</taxon>
        <taxon>Propionibacteriales</taxon>
        <taxon>Propionibacteriaceae</taxon>
        <taxon>Tessaracoccus</taxon>
    </lineage>
</organism>
<reference evidence="2" key="1">
    <citation type="submission" date="2017-02" db="EMBL/GenBank/DDBJ databases">
        <title>Tessaracoccus aquaemaris sp. nov., isolated from the intestine of a Korean rockfish, Sebastes schlegelii, in a marine aquaculture pond.</title>
        <authorList>
            <person name="Tak E.J."/>
            <person name="Bae J.-W."/>
        </authorList>
    </citation>
    <scope>NUCLEOTIDE SEQUENCE [LARGE SCALE GENOMIC DNA]</scope>
    <source>
        <strain evidence="2">NSG39</strain>
    </source>
</reference>
<proteinExistence type="predicted"/>
<dbReference type="EMBL" id="CP019606">
    <property type="protein sequence ID" value="AQP48492.1"/>
    <property type="molecule type" value="Genomic_DNA"/>
</dbReference>
<evidence type="ECO:0000313" key="2">
    <source>
        <dbReference type="Proteomes" id="UP000188145"/>
    </source>
</evidence>
<name>A0A1Q2CQW2_9ACTN</name>